<gene>
    <name evidence="8" type="ORF">FCM35_KLT17428</name>
</gene>
<feature type="domain" description="NB-ARC" evidence="6">
    <location>
        <begin position="158"/>
        <end position="198"/>
    </location>
</feature>
<keyword evidence="4" id="KW-0547">Nucleotide-binding</keyword>
<dbReference type="Pfam" id="PF00931">
    <property type="entry name" value="NB-ARC"/>
    <property type="match status" value="1"/>
</dbReference>
<evidence type="ECO:0000256" key="4">
    <source>
        <dbReference type="ARBA" id="ARBA00022741"/>
    </source>
</evidence>
<dbReference type="Gene3D" id="1.20.5.4130">
    <property type="match status" value="1"/>
</dbReference>
<keyword evidence="3" id="KW-0677">Repeat</keyword>
<evidence type="ECO:0000256" key="3">
    <source>
        <dbReference type="ARBA" id="ARBA00022737"/>
    </source>
</evidence>
<dbReference type="PANTHER" id="PTHR19338:SF73">
    <property type="entry name" value="DISEASE RESISTANCE PROTEIN RGA2-LIKE"/>
    <property type="match status" value="1"/>
</dbReference>
<comment type="caution">
    <text evidence="8">The sequence shown here is derived from an EMBL/GenBank/DDBJ whole genome shotgun (WGS) entry which is preliminary data.</text>
</comment>
<dbReference type="CDD" id="cd14798">
    <property type="entry name" value="RX-CC_like"/>
    <property type="match status" value="1"/>
</dbReference>
<dbReference type="InterPro" id="IPR002182">
    <property type="entry name" value="NB-ARC"/>
</dbReference>
<dbReference type="Gene3D" id="3.40.50.300">
    <property type="entry name" value="P-loop containing nucleotide triphosphate hydrolases"/>
    <property type="match status" value="1"/>
</dbReference>
<protein>
    <submittedName>
        <fullName evidence="8">Putative disease resistance RPP13-like protein 3</fullName>
    </submittedName>
</protein>
<dbReference type="InterPro" id="IPR027417">
    <property type="entry name" value="P-loop_NTPase"/>
</dbReference>
<evidence type="ECO:0000259" key="6">
    <source>
        <dbReference type="Pfam" id="PF00931"/>
    </source>
</evidence>
<organism evidence="8 9">
    <name type="scientific">Carex littledalei</name>
    <dbReference type="NCBI Taxonomy" id="544730"/>
    <lineage>
        <taxon>Eukaryota</taxon>
        <taxon>Viridiplantae</taxon>
        <taxon>Streptophyta</taxon>
        <taxon>Embryophyta</taxon>
        <taxon>Tracheophyta</taxon>
        <taxon>Spermatophyta</taxon>
        <taxon>Magnoliopsida</taxon>
        <taxon>Liliopsida</taxon>
        <taxon>Poales</taxon>
        <taxon>Cyperaceae</taxon>
        <taxon>Cyperoideae</taxon>
        <taxon>Cariceae</taxon>
        <taxon>Carex</taxon>
        <taxon>Carex subgen. Euthyceras</taxon>
    </lineage>
</organism>
<keyword evidence="5" id="KW-0611">Plant defense</keyword>
<sequence>MQKLAVTLLEKAQELHAVRWQIKQMQLELGFIKAYLRDADSKRNRDESVKEWVNQIRHITHKIEDVIDTFLVEIEENRPKSYHWYSKITMGLKKPYKINKLKLSDQLEEITQELNKIYQLRIDLGIKDLGAGSEENGQLPFRPTNPSHVVDSEVVGLEDDKRNIINRLLDRSISRRMVLSIVGTGGLGKTTLAQKVYKR</sequence>
<keyword evidence="2" id="KW-0433">Leucine-rich repeat</keyword>
<evidence type="ECO:0000313" key="8">
    <source>
        <dbReference type="EMBL" id="KAF3338591.1"/>
    </source>
</evidence>
<dbReference type="AlphaFoldDB" id="A0A833VH88"/>
<dbReference type="Proteomes" id="UP000623129">
    <property type="component" value="Unassembled WGS sequence"/>
</dbReference>
<dbReference type="InterPro" id="IPR038005">
    <property type="entry name" value="RX-like_CC"/>
</dbReference>
<comment type="similarity">
    <text evidence="1">Belongs to the disease resistance NB-LRR family.</text>
</comment>
<reference evidence="8" key="1">
    <citation type="submission" date="2020-01" db="EMBL/GenBank/DDBJ databases">
        <title>Genome sequence of Kobresia littledalei, the first chromosome-level genome in the family Cyperaceae.</title>
        <authorList>
            <person name="Qu G."/>
        </authorList>
    </citation>
    <scope>NUCLEOTIDE SEQUENCE</scope>
    <source>
        <strain evidence="8">C.B.Clarke</strain>
        <tissue evidence="8">Leaf</tissue>
    </source>
</reference>
<accession>A0A833VH88</accession>
<dbReference type="GO" id="GO:0043531">
    <property type="term" value="F:ADP binding"/>
    <property type="evidence" value="ECO:0007669"/>
    <property type="project" value="InterPro"/>
</dbReference>
<evidence type="ECO:0000256" key="5">
    <source>
        <dbReference type="ARBA" id="ARBA00022821"/>
    </source>
</evidence>
<evidence type="ECO:0000259" key="7">
    <source>
        <dbReference type="Pfam" id="PF18052"/>
    </source>
</evidence>
<evidence type="ECO:0000256" key="1">
    <source>
        <dbReference type="ARBA" id="ARBA00008894"/>
    </source>
</evidence>
<proteinExistence type="inferred from homology"/>
<evidence type="ECO:0000256" key="2">
    <source>
        <dbReference type="ARBA" id="ARBA00022614"/>
    </source>
</evidence>
<keyword evidence="9" id="KW-1185">Reference proteome</keyword>
<dbReference type="GO" id="GO:0006952">
    <property type="term" value="P:defense response"/>
    <property type="evidence" value="ECO:0007669"/>
    <property type="project" value="UniProtKB-KW"/>
</dbReference>
<dbReference type="OrthoDB" id="646284at2759"/>
<name>A0A833VH88_9POAL</name>
<feature type="domain" description="Disease resistance N-terminal" evidence="7">
    <location>
        <begin position="1"/>
        <end position="80"/>
    </location>
</feature>
<dbReference type="InterPro" id="IPR041118">
    <property type="entry name" value="Rx_N"/>
</dbReference>
<dbReference type="SUPFAM" id="SSF52540">
    <property type="entry name" value="P-loop containing nucleoside triphosphate hydrolases"/>
    <property type="match status" value="1"/>
</dbReference>
<dbReference type="PANTHER" id="PTHR19338">
    <property type="entry name" value="TRANSLOCASE OF INNER MITOCHONDRIAL MEMBRANE 13 HOMOLOG"/>
    <property type="match status" value="1"/>
</dbReference>
<dbReference type="Pfam" id="PF18052">
    <property type="entry name" value="Rx_N"/>
    <property type="match status" value="1"/>
</dbReference>
<dbReference type="EMBL" id="SWLB01000005">
    <property type="protein sequence ID" value="KAF3338591.1"/>
    <property type="molecule type" value="Genomic_DNA"/>
</dbReference>
<evidence type="ECO:0000313" key="9">
    <source>
        <dbReference type="Proteomes" id="UP000623129"/>
    </source>
</evidence>